<dbReference type="RefSeq" id="WP_126789331.1">
    <property type="nucleotide sequence ID" value="NZ_PIPN01000003.1"/>
</dbReference>
<dbReference type="EMBL" id="PIPN01000003">
    <property type="protein sequence ID" value="RUO30060.1"/>
    <property type="molecule type" value="Genomic_DNA"/>
</dbReference>
<accession>A0ABY0BZ65</accession>
<keyword evidence="1" id="KW-0472">Membrane</keyword>
<dbReference type="PANTHER" id="PTHR34980">
    <property type="entry name" value="INNER MEMBRANE PROTEIN-RELATED-RELATED"/>
    <property type="match status" value="1"/>
</dbReference>
<protein>
    <submittedName>
        <fullName evidence="2">DUF805 domain-containing protein</fullName>
    </submittedName>
</protein>
<keyword evidence="3" id="KW-1185">Reference proteome</keyword>
<reference evidence="2 3" key="1">
    <citation type="journal article" date="2018" name="Front. Microbiol.">
        <title>Genome-Based Analysis Reveals the Taxonomy and Diversity of the Family Idiomarinaceae.</title>
        <authorList>
            <person name="Liu Y."/>
            <person name="Lai Q."/>
            <person name="Shao Z."/>
        </authorList>
    </citation>
    <scope>NUCLEOTIDE SEQUENCE [LARGE SCALE GENOMIC DNA]</scope>
    <source>
        <strain evidence="2 3">GBSy1</strain>
    </source>
</reference>
<feature type="transmembrane region" description="Helical" evidence="1">
    <location>
        <begin position="51"/>
        <end position="72"/>
    </location>
</feature>
<dbReference type="Pfam" id="PF05656">
    <property type="entry name" value="DUF805"/>
    <property type="match status" value="1"/>
</dbReference>
<dbReference type="Proteomes" id="UP000287410">
    <property type="component" value="Unassembled WGS sequence"/>
</dbReference>
<name>A0ABY0BZ65_9GAMM</name>
<proteinExistence type="predicted"/>
<feature type="transmembrane region" description="Helical" evidence="1">
    <location>
        <begin position="84"/>
        <end position="104"/>
    </location>
</feature>
<evidence type="ECO:0000313" key="2">
    <source>
        <dbReference type="EMBL" id="RUO30060.1"/>
    </source>
</evidence>
<comment type="caution">
    <text evidence="2">The sequence shown here is derived from an EMBL/GenBank/DDBJ whole genome shotgun (WGS) entry which is preliminary data.</text>
</comment>
<dbReference type="InterPro" id="IPR008523">
    <property type="entry name" value="DUF805"/>
</dbReference>
<sequence>MNWYLKVLKQYAVFQGRARRKEYWMFILFNLIVSFVLGFIDGVIGTFDAEIGLGLLSGVYALAIFIPSLAVLVRRLHDTGRSGWWIFISLIPLIGLIVLLVFLVQDSNPEDNIYGSNPKAVAA</sequence>
<dbReference type="PANTHER" id="PTHR34980:SF2">
    <property type="entry name" value="INNER MEMBRANE PROTEIN YHAH-RELATED"/>
    <property type="match status" value="1"/>
</dbReference>
<keyword evidence="1" id="KW-1133">Transmembrane helix</keyword>
<feature type="transmembrane region" description="Helical" evidence="1">
    <location>
        <begin position="23"/>
        <end position="45"/>
    </location>
</feature>
<evidence type="ECO:0000313" key="3">
    <source>
        <dbReference type="Proteomes" id="UP000287410"/>
    </source>
</evidence>
<keyword evidence="1" id="KW-0812">Transmembrane</keyword>
<gene>
    <name evidence="2" type="ORF">CWE12_08870</name>
</gene>
<organism evidence="2 3">
    <name type="scientific">Aliidiomarina sedimenti</name>
    <dbReference type="NCBI Taxonomy" id="1933879"/>
    <lineage>
        <taxon>Bacteria</taxon>
        <taxon>Pseudomonadati</taxon>
        <taxon>Pseudomonadota</taxon>
        <taxon>Gammaproteobacteria</taxon>
        <taxon>Alteromonadales</taxon>
        <taxon>Idiomarinaceae</taxon>
        <taxon>Aliidiomarina</taxon>
    </lineage>
</organism>
<evidence type="ECO:0000256" key="1">
    <source>
        <dbReference type="SAM" id="Phobius"/>
    </source>
</evidence>